<dbReference type="Gene3D" id="2.160.20.80">
    <property type="entry name" value="E3 ubiquitin-protein ligase SopA"/>
    <property type="match status" value="1"/>
</dbReference>
<organism evidence="2 3">
    <name type="scientific">Lentzea flava</name>
    <dbReference type="NCBI Taxonomy" id="103732"/>
    <lineage>
        <taxon>Bacteria</taxon>
        <taxon>Bacillati</taxon>
        <taxon>Actinomycetota</taxon>
        <taxon>Actinomycetes</taxon>
        <taxon>Pseudonocardiales</taxon>
        <taxon>Pseudonocardiaceae</taxon>
        <taxon>Lentzea</taxon>
    </lineage>
</organism>
<accession>A0ABQ2VFU1</accession>
<name>A0ABQ2VFU1_9PSEU</name>
<feature type="transmembrane region" description="Helical" evidence="1">
    <location>
        <begin position="41"/>
        <end position="59"/>
    </location>
</feature>
<evidence type="ECO:0000256" key="1">
    <source>
        <dbReference type="SAM" id="Phobius"/>
    </source>
</evidence>
<reference evidence="3" key="1">
    <citation type="journal article" date="2019" name="Int. J. Syst. Evol. Microbiol.">
        <title>The Global Catalogue of Microorganisms (GCM) 10K type strain sequencing project: providing services to taxonomists for standard genome sequencing and annotation.</title>
        <authorList>
            <consortium name="The Broad Institute Genomics Platform"/>
            <consortium name="The Broad Institute Genome Sequencing Center for Infectious Disease"/>
            <person name="Wu L."/>
            <person name="Ma J."/>
        </authorList>
    </citation>
    <scope>NUCLEOTIDE SEQUENCE [LARGE SCALE GENOMIC DNA]</scope>
    <source>
        <strain evidence="3">JCM 3296</strain>
    </source>
</reference>
<evidence type="ECO:0000313" key="2">
    <source>
        <dbReference type="EMBL" id="GGU80842.1"/>
    </source>
</evidence>
<gene>
    <name evidence="2" type="ORF">GCM10010178_84470</name>
</gene>
<comment type="caution">
    <text evidence="2">The sequence shown here is derived from an EMBL/GenBank/DDBJ whole genome shotgun (WGS) entry which is preliminary data.</text>
</comment>
<dbReference type="Pfam" id="PF13576">
    <property type="entry name" value="Pentapeptide_3"/>
    <property type="match status" value="2"/>
</dbReference>
<dbReference type="InterPro" id="IPR001646">
    <property type="entry name" value="5peptide_repeat"/>
</dbReference>
<evidence type="ECO:0000313" key="3">
    <source>
        <dbReference type="Proteomes" id="UP000649573"/>
    </source>
</evidence>
<keyword evidence="1" id="KW-0472">Membrane</keyword>
<protein>
    <recommendedName>
        <fullName evidence="4">Pentapeptide repeat-containing protein</fullName>
    </recommendedName>
</protein>
<keyword evidence="3" id="KW-1185">Reference proteome</keyword>
<keyword evidence="1" id="KW-1133">Transmembrane helix</keyword>
<keyword evidence="1" id="KW-0812">Transmembrane</keyword>
<proteinExistence type="predicted"/>
<dbReference type="Proteomes" id="UP000649573">
    <property type="component" value="Unassembled WGS sequence"/>
</dbReference>
<sequence>MAVLLAIALLTAAVVTVLWWPVTNGLTGKDLVSARLEALRVGLSVGLGGGGLFALYLAWRRQRSTEADLDNRERALAHQLQVAEATERDAEARRITDLYTKAVEQLGSDKAPVRLGGLYALERLAQDNPGQRQTIVNVWCAYLRMPFTPPEKLLPGPDADEKVLLEHRERVQEREVRLTAQRLLVDHLRTGPDEDRPVSTYWADIDVDLTGAALVDFRFDRCQVRNASFQHAVFAGLTVFSEATFTGDARFISATFADPAEFVMTTFGGYAFFTSVTFAGRAHFSWVTFTSSASFDEAAFTGDTTFDQVKFDELTEFRGAAFTGPATFRDCSFTERPDRPDFRSVTFTHGIPSEVEQYHRTPDEAELDDIYGV</sequence>
<evidence type="ECO:0008006" key="4">
    <source>
        <dbReference type="Google" id="ProtNLM"/>
    </source>
</evidence>
<dbReference type="EMBL" id="BMRE01000074">
    <property type="protein sequence ID" value="GGU80842.1"/>
    <property type="molecule type" value="Genomic_DNA"/>
</dbReference>